<dbReference type="Proteomes" id="UP000001941">
    <property type="component" value="Chromosome"/>
</dbReference>
<sequence>MKERDMHSHRKTMMRIIAILTCICLLSAIGYGSSVDRSSWKNKGTELLLVNQKISSLDSFGKAFMAYNYYCTTMTNQNAPLNSNLETRATYGTDYTCEFHTENLMGLFEGLGIPSTDIYYIAADDADCLATMMNCNHIAAMIQYNGNWYVFDPWEAAFTNNGSYTGGTTLEWNAMTSGEWNNRMVEQGYDRFSLDGGDSWSPTVFDAITDYQETFEGKRTPIPTQIIYDTSQIVYPPGL</sequence>
<dbReference type="GeneID" id="3922589"/>
<organism evidence="1 2">
    <name type="scientific">Methanospirillum hungatei JF-1 (strain ATCC 27890 / DSM 864 / NBRC 100397 / JF-1)</name>
    <dbReference type="NCBI Taxonomy" id="323259"/>
    <lineage>
        <taxon>Archaea</taxon>
        <taxon>Methanobacteriati</taxon>
        <taxon>Methanobacteriota</taxon>
        <taxon>Stenosarchaea group</taxon>
        <taxon>Methanomicrobia</taxon>
        <taxon>Methanomicrobiales</taxon>
        <taxon>Methanospirillaceae</taxon>
        <taxon>Methanospirillum</taxon>
    </lineage>
</organism>
<gene>
    <name evidence="1" type="ordered locus">Mhun_1304</name>
</gene>
<dbReference type="HOGENOM" id="CLU_1159058_0_0_2"/>
<dbReference type="InParanoid" id="Q2FNZ5"/>
<accession>Q2FNZ5</accession>
<dbReference type="STRING" id="323259.Mhun_1304"/>
<dbReference type="RefSeq" id="WP_011448322.1">
    <property type="nucleotide sequence ID" value="NC_007796.1"/>
</dbReference>
<dbReference type="KEGG" id="mhu:Mhun_1304"/>
<dbReference type="AlphaFoldDB" id="Q2FNZ5"/>
<reference evidence="2" key="1">
    <citation type="journal article" date="2016" name="Stand. Genomic Sci.">
        <title>Complete genome sequence of Methanospirillum hungatei type strain JF1.</title>
        <authorList>
            <person name="Gunsalus R.P."/>
            <person name="Cook L.E."/>
            <person name="Crable B."/>
            <person name="Rohlin L."/>
            <person name="McDonald E."/>
            <person name="Mouttaki H."/>
            <person name="Sieber J.R."/>
            <person name="Poweleit N."/>
            <person name="Zhou H."/>
            <person name="Lapidus A.L."/>
            <person name="Daligault H.E."/>
            <person name="Land M."/>
            <person name="Gilna P."/>
            <person name="Ivanova N."/>
            <person name="Kyrpides N."/>
            <person name="Culley D.E."/>
            <person name="McInerney M.J."/>
        </authorList>
    </citation>
    <scope>NUCLEOTIDE SEQUENCE [LARGE SCALE GENOMIC DNA]</scope>
    <source>
        <strain evidence="2">ATCC 27890 / DSM 864 / NBRC 100397 / JF-1</strain>
    </source>
</reference>
<evidence type="ECO:0000313" key="2">
    <source>
        <dbReference type="Proteomes" id="UP000001941"/>
    </source>
</evidence>
<proteinExistence type="predicted"/>
<name>Q2FNZ5_METHJ</name>
<protein>
    <recommendedName>
        <fullName evidence="3">Transglutaminase-like domain-containing protein</fullName>
    </recommendedName>
</protein>
<dbReference type="EMBL" id="CP000254">
    <property type="protein sequence ID" value="ABD41045.1"/>
    <property type="molecule type" value="Genomic_DNA"/>
</dbReference>
<dbReference type="EnsemblBacteria" id="ABD41045">
    <property type="protein sequence ID" value="ABD41045"/>
    <property type="gene ID" value="Mhun_1304"/>
</dbReference>
<evidence type="ECO:0008006" key="3">
    <source>
        <dbReference type="Google" id="ProtNLM"/>
    </source>
</evidence>
<keyword evidence="2" id="KW-1185">Reference proteome</keyword>
<evidence type="ECO:0000313" key="1">
    <source>
        <dbReference type="EMBL" id="ABD41045.1"/>
    </source>
</evidence>